<keyword evidence="2" id="KW-0489">Methyltransferase</keyword>
<dbReference type="GO" id="GO:0032259">
    <property type="term" value="P:methylation"/>
    <property type="evidence" value="ECO:0007669"/>
    <property type="project" value="UniProtKB-KW"/>
</dbReference>
<evidence type="ECO:0000313" key="3">
    <source>
        <dbReference type="Proteomes" id="UP000325081"/>
    </source>
</evidence>
<name>A0A5A7P439_STRAF</name>
<gene>
    <name evidence="2" type="ORF">STAS_03325</name>
</gene>
<keyword evidence="3" id="KW-1185">Reference proteome</keyword>
<protein>
    <submittedName>
        <fullName evidence="2">tRNA (Guanine-N(1)-)-methyltransferase</fullName>
    </submittedName>
</protein>
<evidence type="ECO:0000313" key="2">
    <source>
        <dbReference type="EMBL" id="GER27603.1"/>
    </source>
</evidence>
<organism evidence="2 3">
    <name type="scientific">Striga asiatica</name>
    <name type="common">Asiatic witchweed</name>
    <name type="synonym">Buchnera asiatica</name>
    <dbReference type="NCBI Taxonomy" id="4170"/>
    <lineage>
        <taxon>Eukaryota</taxon>
        <taxon>Viridiplantae</taxon>
        <taxon>Streptophyta</taxon>
        <taxon>Embryophyta</taxon>
        <taxon>Tracheophyta</taxon>
        <taxon>Spermatophyta</taxon>
        <taxon>Magnoliopsida</taxon>
        <taxon>eudicotyledons</taxon>
        <taxon>Gunneridae</taxon>
        <taxon>Pentapetalae</taxon>
        <taxon>asterids</taxon>
        <taxon>lamiids</taxon>
        <taxon>Lamiales</taxon>
        <taxon>Orobanchaceae</taxon>
        <taxon>Buchnereae</taxon>
        <taxon>Striga</taxon>
    </lineage>
</organism>
<dbReference type="Proteomes" id="UP000325081">
    <property type="component" value="Unassembled WGS sequence"/>
</dbReference>
<proteinExistence type="predicted"/>
<accession>A0A5A7P439</accession>
<dbReference type="EMBL" id="BKCP01002002">
    <property type="protein sequence ID" value="GER27603.1"/>
    <property type="molecule type" value="Genomic_DNA"/>
</dbReference>
<comment type="caution">
    <text evidence="2">The sequence shown here is derived from an EMBL/GenBank/DDBJ whole genome shotgun (WGS) entry which is preliminary data.</text>
</comment>
<sequence length="167" mass="19131">MNNNKEISGRKCKFQKIITSCLLRFITDENRDGLLPRFQGYFVISFGRTNDSDGRRELNRAASTLPRKGFLFNLQSVLLGAGRVERAIGRSLDQRPWNINFVGSATFSAFERPDLLIPRDIQASFSVSDQIQKFAFSARNTKLSFMRPKRDKGNESKSSQPDQRNQY</sequence>
<dbReference type="GO" id="GO:0008168">
    <property type="term" value="F:methyltransferase activity"/>
    <property type="evidence" value="ECO:0007669"/>
    <property type="project" value="UniProtKB-KW"/>
</dbReference>
<reference evidence="3" key="1">
    <citation type="journal article" date="2019" name="Curr. Biol.">
        <title>Genome Sequence of Striga asiatica Provides Insight into the Evolution of Plant Parasitism.</title>
        <authorList>
            <person name="Yoshida S."/>
            <person name="Kim S."/>
            <person name="Wafula E.K."/>
            <person name="Tanskanen J."/>
            <person name="Kim Y.M."/>
            <person name="Honaas L."/>
            <person name="Yang Z."/>
            <person name="Spallek T."/>
            <person name="Conn C.E."/>
            <person name="Ichihashi Y."/>
            <person name="Cheong K."/>
            <person name="Cui S."/>
            <person name="Der J.P."/>
            <person name="Gundlach H."/>
            <person name="Jiao Y."/>
            <person name="Hori C."/>
            <person name="Ishida J.K."/>
            <person name="Kasahara H."/>
            <person name="Kiba T."/>
            <person name="Kim M.S."/>
            <person name="Koo N."/>
            <person name="Laohavisit A."/>
            <person name="Lee Y.H."/>
            <person name="Lumba S."/>
            <person name="McCourt P."/>
            <person name="Mortimer J.C."/>
            <person name="Mutuku J.M."/>
            <person name="Nomura T."/>
            <person name="Sasaki-Sekimoto Y."/>
            <person name="Seto Y."/>
            <person name="Wang Y."/>
            <person name="Wakatake T."/>
            <person name="Sakakibara H."/>
            <person name="Demura T."/>
            <person name="Yamaguchi S."/>
            <person name="Yoneyama K."/>
            <person name="Manabe R.I."/>
            <person name="Nelson D.C."/>
            <person name="Schulman A.H."/>
            <person name="Timko M.P."/>
            <person name="dePamphilis C.W."/>
            <person name="Choi D."/>
            <person name="Shirasu K."/>
        </authorList>
    </citation>
    <scope>NUCLEOTIDE SEQUENCE [LARGE SCALE GENOMIC DNA]</scope>
    <source>
        <strain evidence="3">cv. UVA1</strain>
    </source>
</reference>
<keyword evidence="2" id="KW-0808">Transferase</keyword>
<feature type="compositionally biased region" description="Polar residues" evidence="1">
    <location>
        <begin position="156"/>
        <end position="167"/>
    </location>
</feature>
<feature type="region of interest" description="Disordered" evidence="1">
    <location>
        <begin position="145"/>
        <end position="167"/>
    </location>
</feature>
<evidence type="ECO:0000256" key="1">
    <source>
        <dbReference type="SAM" id="MobiDB-lite"/>
    </source>
</evidence>
<dbReference type="AlphaFoldDB" id="A0A5A7P439"/>